<protein>
    <submittedName>
        <fullName evidence="1">Uncharacterized protein</fullName>
    </submittedName>
</protein>
<dbReference type="AlphaFoldDB" id="A0AA38LG61"/>
<comment type="caution">
    <text evidence="1">The sequence shown here is derived from an EMBL/GenBank/DDBJ whole genome shotgun (WGS) entry which is preliminary data.</text>
</comment>
<dbReference type="EMBL" id="JAHRHJ020000003">
    <property type="protein sequence ID" value="KAH9323179.1"/>
    <property type="molecule type" value="Genomic_DNA"/>
</dbReference>
<feature type="non-terminal residue" evidence="1">
    <location>
        <position position="1"/>
    </location>
</feature>
<feature type="non-terminal residue" evidence="1">
    <location>
        <position position="50"/>
    </location>
</feature>
<name>A0AA38LG61_TAXCH</name>
<organism evidence="1 2">
    <name type="scientific">Taxus chinensis</name>
    <name type="common">Chinese yew</name>
    <name type="synonym">Taxus wallichiana var. chinensis</name>
    <dbReference type="NCBI Taxonomy" id="29808"/>
    <lineage>
        <taxon>Eukaryota</taxon>
        <taxon>Viridiplantae</taxon>
        <taxon>Streptophyta</taxon>
        <taxon>Embryophyta</taxon>
        <taxon>Tracheophyta</taxon>
        <taxon>Spermatophyta</taxon>
        <taxon>Pinopsida</taxon>
        <taxon>Pinidae</taxon>
        <taxon>Conifers II</taxon>
        <taxon>Cupressales</taxon>
        <taxon>Taxaceae</taxon>
        <taxon>Taxus</taxon>
    </lineage>
</organism>
<accession>A0AA38LG61</accession>
<dbReference type="Proteomes" id="UP000824469">
    <property type="component" value="Unassembled WGS sequence"/>
</dbReference>
<proteinExistence type="predicted"/>
<sequence length="50" mass="5121">LVGCRGYNGVAVGIEELGAREVAVTLVDGALGEGEVAGGGRCLNWYKDII</sequence>
<gene>
    <name evidence="1" type="ORF">KI387_017818</name>
</gene>
<evidence type="ECO:0000313" key="1">
    <source>
        <dbReference type="EMBL" id="KAH9323179.1"/>
    </source>
</evidence>
<reference evidence="1 2" key="1">
    <citation type="journal article" date="2021" name="Nat. Plants">
        <title>The Taxus genome provides insights into paclitaxel biosynthesis.</title>
        <authorList>
            <person name="Xiong X."/>
            <person name="Gou J."/>
            <person name="Liao Q."/>
            <person name="Li Y."/>
            <person name="Zhou Q."/>
            <person name="Bi G."/>
            <person name="Li C."/>
            <person name="Du R."/>
            <person name="Wang X."/>
            <person name="Sun T."/>
            <person name="Guo L."/>
            <person name="Liang H."/>
            <person name="Lu P."/>
            <person name="Wu Y."/>
            <person name="Zhang Z."/>
            <person name="Ro D.K."/>
            <person name="Shang Y."/>
            <person name="Huang S."/>
            <person name="Yan J."/>
        </authorList>
    </citation>
    <scope>NUCLEOTIDE SEQUENCE [LARGE SCALE GENOMIC DNA]</scope>
    <source>
        <strain evidence="1">Ta-2019</strain>
    </source>
</reference>
<evidence type="ECO:0000313" key="2">
    <source>
        <dbReference type="Proteomes" id="UP000824469"/>
    </source>
</evidence>
<keyword evidence="2" id="KW-1185">Reference proteome</keyword>